<dbReference type="Pfam" id="PF14696">
    <property type="entry name" value="Glyoxalase_5"/>
    <property type="match status" value="1"/>
</dbReference>
<dbReference type="EMBL" id="CCAE010000003">
    <property type="protein sequence ID" value="CDN86377.1"/>
    <property type="molecule type" value="Genomic_DNA"/>
</dbReference>
<evidence type="ECO:0000259" key="3">
    <source>
        <dbReference type="PROSITE" id="PS51819"/>
    </source>
</evidence>
<dbReference type="Gene3D" id="3.10.180.10">
    <property type="entry name" value="2,3-Dihydroxybiphenyl 1,2-Dioxygenase, domain 1"/>
    <property type="match status" value="2"/>
</dbReference>
<evidence type="ECO:0000313" key="4">
    <source>
        <dbReference type="EMBL" id="CDN86377.1"/>
    </source>
</evidence>
<dbReference type="GO" id="GO:0051213">
    <property type="term" value="F:dioxygenase activity"/>
    <property type="evidence" value="ECO:0007669"/>
    <property type="project" value="UniProtKB-KW"/>
</dbReference>
<keyword evidence="1" id="KW-0479">Metal-binding</keyword>
<evidence type="ECO:0000256" key="1">
    <source>
        <dbReference type="ARBA" id="ARBA00022723"/>
    </source>
</evidence>
<dbReference type="AlphaFoldDB" id="A0A1L1PHA2"/>
<evidence type="ECO:0000313" key="5">
    <source>
        <dbReference type="Proteomes" id="UP000028878"/>
    </source>
</evidence>
<sequence length="308" mass="33812">MNPSMSDAAAREPLQASTSDEHNPLGLDGVEFVEYATLQPQALGQVLEMMGFRPVARHRSREVLLYRQGALNIVVNAHPIDALGAAHGDARPTIGAVGLRVRDARAAREYVLSRGGWEVPTHPEAMELNIPAIHGVGGSRLYLIDRYRDFSIYDVDFVPIPGVDPRPPALFDLRLFGLVQYIGLGRSQDWTAFYDTLLGATPIPDEERFGIMPSGHLLRVPGRRPDSGFLLQLVEPPVDALDEREAWQRIGIGVSDVLTAVRALRERGVEFVESEAVHAERRGAITKAYLGGVVFELVQDPLAAQARS</sequence>
<keyword evidence="5" id="KW-1185">Reference proteome</keyword>
<dbReference type="PROSITE" id="PS51819">
    <property type="entry name" value="VOC"/>
    <property type="match status" value="2"/>
</dbReference>
<dbReference type="InterPro" id="IPR037523">
    <property type="entry name" value="VOC_core"/>
</dbReference>
<feature type="domain" description="VOC" evidence="3">
    <location>
        <begin position="175"/>
        <end position="300"/>
    </location>
</feature>
<feature type="domain" description="VOC" evidence="3">
    <location>
        <begin position="29"/>
        <end position="146"/>
    </location>
</feature>
<accession>A0A1L1PHA2</accession>
<gene>
    <name evidence="4" type="ORF">BN948_00778</name>
</gene>
<name>A0A1L1PHA2_HYDIT</name>
<dbReference type="SUPFAM" id="SSF54593">
    <property type="entry name" value="Glyoxalase/Bleomycin resistance protein/Dihydroxybiphenyl dioxygenase"/>
    <property type="match status" value="2"/>
</dbReference>
<dbReference type="GO" id="GO:0046872">
    <property type="term" value="F:metal ion binding"/>
    <property type="evidence" value="ECO:0007669"/>
    <property type="project" value="UniProtKB-KW"/>
</dbReference>
<feature type="region of interest" description="Disordered" evidence="2">
    <location>
        <begin position="1"/>
        <end position="23"/>
    </location>
</feature>
<dbReference type="RefSeq" id="WP_009517272.1">
    <property type="nucleotide sequence ID" value="NZ_CCAE010000003.1"/>
</dbReference>
<dbReference type="InterPro" id="IPR029068">
    <property type="entry name" value="Glyas_Bleomycin-R_OHBP_Dase"/>
</dbReference>
<keyword evidence="4" id="KW-0670">Pyruvate</keyword>
<keyword evidence="4" id="KW-0223">Dioxygenase</keyword>
<protein>
    <submittedName>
        <fullName evidence="4">4-hydroxyphenylpyruvate dioxygenase</fullName>
    </submittedName>
</protein>
<dbReference type="InterPro" id="IPR041736">
    <property type="entry name" value="4OHPhenylPyrv_dOase_N"/>
</dbReference>
<dbReference type="CDD" id="cd06587">
    <property type="entry name" value="VOC"/>
    <property type="match status" value="1"/>
</dbReference>
<keyword evidence="4" id="KW-0560">Oxidoreductase</keyword>
<organism evidence="4 5">
    <name type="scientific">Hydrogenophaga intermedia</name>
    <dbReference type="NCBI Taxonomy" id="65786"/>
    <lineage>
        <taxon>Bacteria</taxon>
        <taxon>Pseudomonadati</taxon>
        <taxon>Pseudomonadota</taxon>
        <taxon>Betaproteobacteria</taxon>
        <taxon>Burkholderiales</taxon>
        <taxon>Comamonadaceae</taxon>
        <taxon>Hydrogenophaga</taxon>
    </lineage>
</organism>
<proteinExistence type="predicted"/>
<dbReference type="CDD" id="cd08342">
    <property type="entry name" value="HPPD_N_like"/>
    <property type="match status" value="1"/>
</dbReference>
<evidence type="ECO:0000256" key="2">
    <source>
        <dbReference type="SAM" id="MobiDB-lite"/>
    </source>
</evidence>
<reference evidence="5" key="1">
    <citation type="submission" date="2014-11" db="EMBL/GenBank/DDBJ databases">
        <title>Draft genome sequence of Hydrogenophaga intermedia S1.</title>
        <authorList>
            <person name="Gan H.M."/>
            <person name="Chew T.H."/>
            <person name="Stolz A."/>
        </authorList>
    </citation>
    <scope>NUCLEOTIDE SEQUENCE [LARGE SCALE GENOMIC DNA]</scope>
    <source>
        <strain evidence="5">S1</strain>
    </source>
</reference>
<dbReference type="Proteomes" id="UP000028878">
    <property type="component" value="Unassembled WGS sequence"/>
</dbReference>